<accession>A0A9X2HF03</accession>
<feature type="domain" description="Fe2OG dioxygenase" evidence="6">
    <location>
        <begin position="150"/>
        <end position="253"/>
    </location>
</feature>
<dbReference type="PANTHER" id="PTHR16557:SF2">
    <property type="entry name" value="NUCLEIC ACID DIOXYGENASE ALKBH1"/>
    <property type="match status" value="1"/>
</dbReference>
<dbReference type="Gene3D" id="2.60.120.590">
    <property type="entry name" value="Alpha-ketoglutarate-dependent dioxygenase AlkB-like"/>
    <property type="match status" value="1"/>
</dbReference>
<keyword evidence="2 7" id="KW-0223">Dioxygenase</keyword>
<proteinExistence type="predicted"/>
<keyword evidence="3" id="KW-0560">Oxidoreductase</keyword>
<dbReference type="RefSeq" id="WP_254167230.1">
    <property type="nucleotide sequence ID" value="NZ_JANAFB010000027.1"/>
</dbReference>
<evidence type="ECO:0000256" key="1">
    <source>
        <dbReference type="ARBA" id="ARBA00022723"/>
    </source>
</evidence>
<evidence type="ECO:0000256" key="4">
    <source>
        <dbReference type="ARBA" id="ARBA00023004"/>
    </source>
</evidence>
<feature type="binding site" evidence="5">
    <location>
        <position position="170"/>
    </location>
    <ligand>
        <name>Fe cation</name>
        <dbReference type="ChEBI" id="CHEBI:24875"/>
        <note>catalytic</note>
    </ligand>
</feature>
<dbReference type="InterPro" id="IPR027450">
    <property type="entry name" value="AlkB-like"/>
</dbReference>
<dbReference type="PROSITE" id="PS51471">
    <property type="entry name" value="FE2OG_OXY"/>
    <property type="match status" value="1"/>
</dbReference>
<dbReference type="GO" id="GO:0005737">
    <property type="term" value="C:cytoplasm"/>
    <property type="evidence" value="ECO:0007669"/>
    <property type="project" value="TreeGrafter"/>
</dbReference>
<dbReference type="PANTHER" id="PTHR16557">
    <property type="entry name" value="ALKYLATED DNA REPAIR PROTEIN ALKB-RELATED"/>
    <property type="match status" value="1"/>
</dbReference>
<evidence type="ECO:0000256" key="5">
    <source>
        <dbReference type="PIRSR" id="PIRSR604574-2"/>
    </source>
</evidence>
<dbReference type="InterPro" id="IPR005123">
    <property type="entry name" value="Oxoglu/Fe-dep_dioxygenase_dom"/>
</dbReference>
<reference evidence="7" key="1">
    <citation type="submission" date="2022-06" db="EMBL/GenBank/DDBJ databases">
        <title>Rothia sp. isolated from sandalwood seedling.</title>
        <authorList>
            <person name="Tuikhar N."/>
            <person name="Kirdat K."/>
            <person name="Thorat V."/>
            <person name="Swetha P."/>
            <person name="Padma S."/>
            <person name="Sundararaj R."/>
            <person name="Yadav A."/>
        </authorList>
    </citation>
    <scope>NUCLEOTIDE SEQUENCE</scope>
    <source>
        <strain evidence="7">AR01</strain>
    </source>
</reference>
<dbReference type="GO" id="GO:0035516">
    <property type="term" value="F:broad specificity oxidative DNA demethylase activity"/>
    <property type="evidence" value="ECO:0007669"/>
    <property type="project" value="TreeGrafter"/>
</dbReference>
<organism evidence="7 8">
    <name type="scientific">Rothia santali</name>
    <dbReference type="NCBI Taxonomy" id="2949643"/>
    <lineage>
        <taxon>Bacteria</taxon>
        <taxon>Bacillati</taxon>
        <taxon>Actinomycetota</taxon>
        <taxon>Actinomycetes</taxon>
        <taxon>Micrococcales</taxon>
        <taxon>Micrococcaceae</taxon>
        <taxon>Rothia</taxon>
    </lineage>
</organism>
<feature type="binding site" evidence="5">
    <location>
        <position position="224"/>
    </location>
    <ligand>
        <name>Fe cation</name>
        <dbReference type="ChEBI" id="CHEBI:24875"/>
        <note>catalytic</note>
    </ligand>
</feature>
<dbReference type="EMBL" id="JANAFB010000027">
    <property type="protein sequence ID" value="MCP3426492.1"/>
    <property type="molecule type" value="Genomic_DNA"/>
</dbReference>
<evidence type="ECO:0000313" key="7">
    <source>
        <dbReference type="EMBL" id="MCP3426492.1"/>
    </source>
</evidence>
<dbReference type="Pfam" id="PF13532">
    <property type="entry name" value="2OG-FeII_Oxy_2"/>
    <property type="match status" value="1"/>
</dbReference>
<evidence type="ECO:0000259" key="6">
    <source>
        <dbReference type="PROSITE" id="PS51471"/>
    </source>
</evidence>
<dbReference type="InterPro" id="IPR037151">
    <property type="entry name" value="AlkB-like_sf"/>
</dbReference>
<dbReference type="GO" id="GO:0035515">
    <property type="term" value="F:oxidative RNA demethylase activity"/>
    <property type="evidence" value="ECO:0007669"/>
    <property type="project" value="TreeGrafter"/>
</dbReference>
<keyword evidence="8" id="KW-1185">Reference proteome</keyword>
<dbReference type="GO" id="GO:0035513">
    <property type="term" value="P:oxidative RNA demethylation"/>
    <property type="evidence" value="ECO:0007669"/>
    <property type="project" value="TreeGrafter"/>
</dbReference>
<comment type="cofactor">
    <cofactor evidence="5">
        <name>Fe(2+)</name>
        <dbReference type="ChEBI" id="CHEBI:29033"/>
    </cofactor>
    <text evidence="5">Binds 1 Fe(2+) ion per subunit.</text>
</comment>
<name>A0A9X2HF03_9MICC</name>
<gene>
    <name evidence="7" type="ORF">NBM05_10895</name>
</gene>
<evidence type="ECO:0000256" key="3">
    <source>
        <dbReference type="ARBA" id="ARBA00023002"/>
    </source>
</evidence>
<keyword evidence="4 5" id="KW-0408">Iron</keyword>
<dbReference type="InterPro" id="IPR004574">
    <property type="entry name" value="Alkb"/>
</dbReference>
<sequence>MASIRWRARALTAWGEEAAVEEALFGDGDLERRPREVLPGVVHVPAWLSLRQQRWIVDRFGEWGRGPIAPHSPLVGGHPMSVRMVSLGLAWGPGGWGERFGAEGVAPLPLPGWLVRLSRDALRRAFDRRIAPTWPGLEAERLEAWAGAYAPDVALVNYYPPGARMGMHQDRDESSSDPVVSLSIGDTALFRAGNTQTRSRPYTDLRLASGDLIVFGGPSRYMFHGVPKILADSAPPECGVRGGRVNITVRCTGRATGGGNG</sequence>
<dbReference type="GO" id="GO:0008198">
    <property type="term" value="F:ferrous iron binding"/>
    <property type="evidence" value="ECO:0007669"/>
    <property type="project" value="TreeGrafter"/>
</dbReference>
<feature type="binding site" evidence="5">
    <location>
        <position position="168"/>
    </location>
    <ligand>
        <name>Fe cation</name>
        <dbReference type="ChEBI" id="CHEBI:24875"/>
        <note>catalytic</note>
    </ligand>
</feature>
<comment type="caution">
    <text evidence="7">The sequence shown here is derived from an EMBL/GenBank/DDBJ whole genome shotgun (WGS) entry which is preliminary data.</text>
</comment>
<keyword evidence="1 5" id="KW-0479">Metal-binding</keyword>
<protein>
    <submittedName>
        <fullName evidence="7">Alpha-ketoglutarate-dependent dioxygenase AlkB</fullName>
    </submittedName>
</protein>
<evidence type="ECO:0000313" key="8">
    <source>
        <dbReference type="Proteomes" id="UP001139502"/>
    </source>
</evidence>
<dbReference type="Proteomes" id="UP001139502">
    <property type="component" value="Unassembled WGS sequence"/>
</dbReference>
<evidence type="ECO:0000256" key="2">
    <source>
        <dbReference type="ARBA" id="ARBA00022964"/>
    </source>
</evidence>
<dbReference type="SUPFAM" id="SSF51197">
    <property type="entry name" value="Clavaminate synthase-like"/>
    <property type="match status" value="1"/>
</dbReference>
<dbReference type="AlphaFoldDB" id="A0A9X2HF03"/>